<proteinExistence type="predicted"/>
<dbReference type="EMBL" id="QJTC01000002">
    <property type="protein sequence ID" value="PYE79440.1"/>
    <property type="molecule type" value="Genomic_DNA"/>
</dbReference>
<evidence type="ECO:0000313" key="1">
    <source>
        <dbReference type="EMBL" id="PYE79440.1"/>
    </source>
</evidence>
<evidence type="ECO:0000313" key="2">
    <source>
        <dbReference type="Proteomes" id="UP000247540"/>
    </source>
</evidence>
<gene>
    <name evidence="1" type="ORF">DFQ15_102173</name>
</gene>
<organism evidence="1 2">
    <name type="scientific">Xylophilus ampelinus</name>
    <dbReference type="NCBI Taxonomy" id="54067"/>
    <lineage>
        <taxon>Bacteria</taxon>
        <taxon>Pseudomonadati</taxon>
        <taxon>Pseudomonadota</taxon>
        <taxon>Betaproteobacteria</taxon>
        <taxon>Burkholderiales</taxon>
        <taxon>Xylophilus</taxon>
    </lineage>
</organism>
<name>A0A318SQT1_9BURK</name>
<reference evidence="1 2" key="1">
    <citation type="submission" date="2018-06" db="EMBL/GenBank/DDBJ databases">
        <title>Genomic Encyclopedia of Type Strains, Phase III (KMG-III): the genomes of soil and plant-associated and newly described type strains.</title>
        <authorList>
            <person name="Whitman W."/>
        </authorList>
    </citation>
    <scope>NUCLEOTIDE SEQUENCE [LARGE SCALE GENOMIC DNA]</scope>
    <source>
        <strain evidence="1 2">CECT 7646</strain>
    </source>
</reference>
<dbReference type="Proteomes" id="UP000247540">
    <property type="component" value="Unassembled WGS sequence"/>
</dbReference>
<protein>
    <submittedName>
        <fullName evidence="1">Uncharacterized protein</fullName>
    </submittedName>
</protein>
<comment type="caution">
    <text evidence="1">The sequence shown here is derived from an EMBL/GenBank/DDBJ whole genome shotgun (WGS) entry which is preliminary data.</text>
</comment>
<dbReference type="AlphaFoldDB" id="A0A318SQT1"/>
<accession>A0A318SQT1</accession>
<sequence length="59" mass="6505">MLIEGQDYHVGGHPSATAQVWAVGIAEPDLRELVASICRKSEVVQGYWSRTKMLRGLPP</sequence>
<keyword evidence="2" id="KW-1185">Reference proteome</keyword>